<evidence type="ECO:0000259" key="1">
    <source>
        <dbReference type="Pfam" id="PF13456"/>
    </source>
</evidence>
<dbReference type="AlphaFoldDB" id="A0A2K2CVF0"/>
<dbReference type="GO" id="GO:0004523">
    <property type="term" value="F:RNA-DNA hybrid ribonuclease activity"/>
    <property type="evidence" value="ECO:0007669"/>
    <property type="project" value="InterPro"/>
</dbReference>
<dbReference type="PANTHER" id="PTHR47074:SF47">
    <property type="entry name" value="RNASE H TYPE-1 DOMAIN-CONTAINING PROTEIN"/>
    <property type="match status" value="1"/>
</dbReference>
<evidence type="ECO:0000313" key="2">
    <source>
        <dbReference type="EMBL" id="PNT66003.1"/>
    </source>
</evidence>
<dbReference type="InterPro" id="IPR044730">
    <property type="entry name" value="RNase_H-like_dom_plant"/>
</dbReference>
<reference evidence="2" key="2">
    <citation type="submission" date="2017-06" db="EMBL/GenBank/DDBJ databases">
        <title>WGS assembly of Brachypodium distachyon.</title>
        <authorList>
            <consortium name="The International Brachypodium Initiative"/>
            <person name="Lucas S."/>
            <person name="Harmon-Smith M."/>
            <person name="Lail K."/>
            <person name="Tice H."/>
            <person name="Grimwood J."/>
            <person name="Bruce D."/>
            <person name="Barry K."/>
            <person name="Shu S."/>
            <person name="Lindquist E."/>
            <person name="Wang M."/>
            <person name="Pitluck S."/>
            <person name="Vogel J.P."/>
            <person name="Garvin D.F."/>
            <person name="Mockler T.C."/>
            <person name="Schmutz J."/>
            <person name="Rokhsar D."/>
            <person name="Bevan M.W."/>
        </authorList>
    </citation>
    <scope>NUCLEOTIDE SEQUENCE</scope>
    <source>
        <strain evidence="2">Bd21</strain>
    </source>
</reference>
<accession>A0A2K2CVF0</accession>
<dbReference type="InterPro" id="IPR036397">
    <property type="entry name" value="RNaseH_sf"/>
</dbReference>
<name>A0A2K2CVF0_BRADI</name>
<reference evidence="3" key="3">
    <citation type="submission" date="2018-08" db="UniProtKB">
        <authorList>
            <consortium name="EnsemblPlants"/>
        </authorList>
    </citation>
    <scope>IDENTIFICATION</scope>
    <source>
        <strain evidence="3">cv. Bd21</strain>
    </source>
</reference>
<feature type="domain" description="RNase H type-1" evidence="1">
    <location>
        <begin position="131"/>
        <end position="209"/>
    </location>
</feature>
<dbReference type="SUPFAM" id="SSF53098">
    <property type="entry name" value="Ribonuclease H-like"/>
    <property type="match status" value="1"/>
</dbReference>
<dbReference type="Gene3D" id="3.30.420.10">
    <property type="entry name" value="Ribonuclease H-like superfamily/Ribonuclease H"/>
    <property type="match status" value="1"/>
</dbReference>
<organism evidence="2">
    <name type="scientific">Brachypodium distachyon</name>
    <name type="common">Purple false brome</name>
    <name type="synonym">Trachynia distachya</name>
    <dbReference type="NCBI Taxonomy" id="15368"/>
    <lineage>
        <taxon>Eukaryota</taxon>
        <taxon>Viridiplantae</taxon>
        <taxon>Streptophyta</taxon>
        <taxon>Embryophyta</taxon>
        <taxon>Tracheophyta</taxon>
        <taxon>Spermatophyta</taxon>
        <taxon>Magnoliopsida</taxon>
        <taxon>Liliopsida</taxon>
        <taxon>Poales</taxon>
        <taxon>Poaceae</taxon>
        <taxon>BOP clade</taxon>
        <taxon>Pooideae</taxon>
        <taxon>Stipodae</taxon>
        <taxon>Brachypodieae</taxon>
        <taxon>Brachypodium</taxon>
    </lineage>
</organism>
<evidence type="ECO:0000313" key="4">
    <source>
        <dbReference type="Proteomes" id="UP000008810"/>
    </source>
</evidence>
<dbReference type="Proteomes" id="UP000008810">
    <property type="component" value="Chromosome 3"/>
</dbReference>
<dbReference type="EnsemblPlants" id="PNT66003">
    <property type="protein sequence ID" value="PNT66003"/>
    <property type="gene ID" value="BRADI_3g05652v3"/>
</dbReference>
<keyword evidence="4" id="KW-1185">Reference proteome</keyword>
<dbReference type="OrthoDB" id="694800at2759"/>
<dbReference type="EMBL" id="CM000882">
    <property type="protein sequence ID" value="PNT66003.1"/>
    <property type="molecule type" value="Genomic_DNA"/>
</dbReference>
<dbReference type="Gramene" id="PNT66003">
    <property type="protein sequence ID" value="PNT66003"/>
    <property type="gene ID" value="BRADI_3g05652v3"/>
</dbReference>
<proteinExistence type="predicted"/>
<protein>
    <recommendedName>
        <fullName evidence="1">RNase H type-1 domain-containing protein</fullName>
    </recommendedName>
</protein>
<gene>
    <name evidence="2" type="ORF">BRADI_3g05652v3</name>
</gene>
<dbReference type="PANTHER" id="PTHR47074">
    <property type="entry name" value="BNAC02G40300D PROTEIN"/>
    <property type="match status" value="1"/>
</dbReference>
<evidence type="ECO:0000313" key="3">
    <source>
        <dbReference type="EnsemblPlants" id="PNT66003"/>
    </source>
</evidence>
<dbReference type="InterPro" id="IPR052929">
    <property type="entry name" value="RNase_H-like_EbsB-rel"/>
</dbReference>
<dbReference type="GO" id="GO:0003676">
    <property type="term" value="F:nucleic acid binding"/>
    <property type="evidence" value="ECO:0007669"/>
    <property type="project" value="InterPro"/>
</dbReference>
<dbReference type="InterPro" id="IPR012337">
    <property type="entry name" value="RNaseH-like_sf"/>
</dbReference>
<dbReference type="Pfam" id="PF13456">
    <property type="entry name" value="RVT_3"/>
    <property type="match status" value="1"/>
</dbReference>
<reference evidence="2 3" key="1">
    <citation type="journal article" date="2010" name="Nature">
        <title>Genome sequencing and analysis of the model grass Brachypodium distachyon.</title>
        <authorList>
            <consortium name="International Brachypodium Initiative"/>
        </authorList>
    </citation>
    <scope>NUCLEOTIDE SEQUENCE [LARGE SCALE GENOMIC DNA]</scope>
    <source>
        <strain evidence="2 3">Bd21</strain>
    </source>
</reference>
<dbReference type="InterPro" id="IPR002156">
    <property type="entry name" value="RNaseH_domain"/>
</dbReference>
<dbReference type="ExpressionAtlas" id="A0A2K2CVF0">
    <property type="expression patterns" value="baseline"/>
</dbReference>
<dbReference type="CDD" id="cd06222">
    <property type="entry name" value="RNase_H_like"/>
    <property type="match status" value="1"/>
</dbReference>
<dbReference type="InParanoid" id="A0A2K2CVF0"/>
<sequence>MYLEYTAFSGLLKVWLPGKSQESDKRNLQITDIDLSVDRAGSAVLEDLLAGDQAAKVYMTPVNFGELFAVACWYIWWERRQLLKGELVQPPPRSALSIQALAMNYVRSNSKSSGIQRHGWQRPPYGMQKLNVDTSFTEDMDEGATGAVIRDASGMFVGASNSFIPIVYDAATAEALALWHGIQLAKNFGCSNLLINSDIIEVVHEMTSKN</sequence>